<accession>A0A0E9X3T6</accession>
<reference evidence="1" key="2">
    <citation type="journal article" date="2015" name="Fish Shellfish Immunol.">
        <title>Early steps in the European eel (Anguilla anguilla)-Vibrio vulnificus interaction in the gills: Role of the RtxA13 toxin.</title>
        <authorList>
            <person name="Callol A."/>
            <person name="Pajuelo D."/>
            <person name="Ebbesson L."/>
            <person name="Teles M."/>
            <person name="MacKenzie S."/>
            <person name="Amaro C."/>
        </authorList>
    </citation>
    <scope>NUCLEOTIDE SEQUENCE</scope>
</reference>
<sequence length="72" mass="8521">MLQKSTVFDVCYSCIPNLLWTDWPICREQRGYKGVTIDLLKIRFYVCVHACVCWCECVYCSSQCLMQQNQQQ</sequence>
<dbReference type="AlphaFoldDB" id="A0A0E9X3T6"/>
<proteinExistence type="predicted"/>
<reference evidence="1" key="1">
    <citation type="submission" date="2014-11" db="EMBL/GenBank/DDBJ databases">
        <authorList>
            <person name="Amaro Gonzalez C."/>
        </authorList>
    </citation>
    <scope>NUCLEOTIDE SEQUENCE</scope>
</reference>
<dbReference type="EMBL" id="GBXM01012027">
    <property type="protein sequence ID" value="JAH96550.1"/>
    <property type="molecule type" value="Transcribed_RNA"/>
</dbReference>
<protein>
    <submittedName>
        <fullName evidence="1">Uncharacterized protein</fullName>
    </submittedName>
</protein>
<evidence type="ECO:0000313" key="1">
    <source>
        <dbReference type="EMBL" id="JAH96550.1"/>
    </source>
</evidence>
<organism evidence="1">
    <name type="scientific">Anguilla anguilla</name>
    <name type="common">European freshwater eel</name>
    <name type="synonym">Muraena anguilla</name>
    <dbReference type="NCBI Taxonomy" id="7936"/>
    <lineage>
        <taxon>Eukaryota</taxon>
        <taxon>Metazoa</taxon>
        <taxon>Chordata</taxon>
        <taxon>Craniata</taxon>
        <taxon>Vertebrata</taxon>
        <taxon>Euteleostomi</taxon>
        <taxon>Actinopterygii</taxon>
        <taxon>Neopterygii</taxon>
        <taxon>Teleostei</taxon>
        <taxon>Anguilliformes</taxon>
        <taxon>Anguillidae</taxon>
        <taxon>Anguilla</taxon>
    </lineage>
</organism>
<name>A0A0E9X3T6_ANGAN</name>